<protein>
    <submittedName>
        <fullName evidence="3">Type VI secretion-associated protein, ImpA family</fullName>
    </submittedName>
</protein>
<dbReference type="InterPro" id="IPR017740">
    <property type="entry name" value="TssA-like"/>
</dbReference>
<evidence type="ECO:0000313" key="4">
    <source>
        <dbReference type="EMBL" id="EQD38719.1"/>
    </source>
</evidence>
<dbReference type="EMBL" id="AUZY01010432">
    <property type="protein sequence ID" value="EQD38719.1"/>
    <property type="molecule type" value="Genomic_DNA"/>
</dbReference>
<accession>T0YMH3</accession>
<evidence type="ECO:0000256" key="1">
    <source>
        <dbReference type="SAM" id="MobiDB-lite"/>
    </source>
</evidence>
<dbReference type="AlphaFoldDB" id="T0YMH3"/>
<dbReference type="PANTHER" id="PTHR37951">
    <property type="entry name" value="CYTOPLASMIC PROTEIN-RELATED"/>
    <property type="match status" value="1"/>
</dbReference>
<dbReference type="Pfam" id="PF06812">
    <property type="entry name" value="ImpA_N"/>
    <property type="match status" value="1"/>
</dbReference>
<evidence type="ECO:0000259" key="2">
    <source>
        <dbReference type="Pfam" id="PF06812"/>
    </source>
</evidence>
<reference evidence="3" key="2">
    <citation type="journal article" date="2014" name="ISME J.">
        <title>Microbial stratification in low pH oxic and suboxic macroscopic growths along an acid mine drainage.</title>
        <authorList>
            <person name="Mendez-Garcia C."/>
            <person name="Mesa V."/>
            <person name="Sprenger R.R."/>
            <person name="Richter M."/>
            <person name="Diez M.S."/>
            <person name="Solano J."/>
            <person name="Bargiela R."/>
            <person name="Golyshina O.V."/>
            <person name="Manteca A."/>
            <person name="Ramos J.L."/>
            <person name="Gallego J.R."/>
            <person name="Llorente I."/>
            <person name="Martins Dos Santos V.A."/>
            <person name="Jensen O.N."/>
            <person name="Pelaez A.I."/>
            <person name="Sanchez J."/>
            <person name="Ferrer M."/>
        </authorList>
    </citation>
    <scope>NUCLEOTIDE SEQUENCE</scope>
</reference>
<evidence type="ECO:0000313" key="5">
    <source>
        <dbReference type="EMBL" id="EQD81078.1"/>
    </source>
</evidence>
<dbReference type="PANTHER" id="PTHR37951:SF1">
    <property type="entry name" value="TYPE VI SECRETION SYSTEM COMPONENT TSSA1"/>
    <property type="match status" value="1"/>
</dbReference>
<organism evidence="3">
    <name type="scientific">mine drainage metagenome</name>
    <dbReference type="NCBI Taxonomy" id="410659"/>
    <lineage>
        <taxon>unclassified sequences</taxon>
        <taxon>metagenomes</taxon>
        <taxon>ecological metagenomes</taxon>
    </lineage>
</organism>
<proteinExistence type="predicted"/>
<feature type="region of interest" description="Disordered" evidence="1">
    <location>
        <begin position="267"/>
        <end position="286"/>
    </location>
</feature>
<dbReference type="InterPro" id="IPR010657">
    <property type="entry name" value="ImpA_N"/>
</dbReference>
<evidence type="ECO:0000313" key="3">
    <source>
        <dbReference type="EMBL" id="EQD33087.1"/>
    </source>
</evidence>
<dbReference type="NCBIfam" id="TIGR03363">
    <property type="entry name" value="VI_chp_8"/>
    <property type="match status" value="1"/>
</dbReference>
<comment type="caution">
    <text evidence="3">The sequence shown here is derived from an EMBL/GenBank/DDBJ whole genome shotgun (WGS) entry which is preliminary data.</text>
</comment>
<dbReference type="EMBL" id="AUZZ01009654">
    <property type="protein sequence ID" value="EQD33087.1"/>
    <property type="molecule type" value="Genomic_DNA"/>
</dbReference>
<reference evidence="3" key="1">
    <citation type="submission" date="2013-08" db="EMBL/GenBank/DDBJ databases">
        <authorList>
            <person name="Mendez C."/>
            <person name="Richter M."/>
            <person name="Ferrer M."/>
            <person name="Sanchez J."/>
        </authorList>
    </citation>
    <scope>NUCLEOTIDE SEQUENCE</scope>
</reference>
<gene>
    <name evidence="5" type="ORF">B1A_00209</name>
    <name evidence="4" type="ORF">B1B_15683</name>
    <name evidence="3" type="ORF">B2A_13344</name>
</gene>
<sequence length="352" mass="37902">MEIALMTQYDLSSLLAPISEESPAGENLEYDAQLLELERVATPKAERAIGDSVKAAEEPAWEQVETLAKGILERSKDLRAAIHLTTAWLQSRGLPGWVEGLALVRGLLENFWGGVYPQLDAEDDNDPTARVNSVTTLADPLGVLGYFRAATFVRSPRLGQFSLRSLRIANGTLKVSASSEQSGETPALTEIEACCMDCPEQDLLDAFTAAGAALEHATAIDRIFNDKVGTAGPDFKPLLVDHRELLKFLETQVARRMPAQADAALTDAGGTAPVGTGGTNASSARIDGPQDVMRRLDELCEYYAKREPSSPVPLLLRRAQRLVGADFVDLMKDLAPGGLSELKLIAGSVDED</sequence>
<name>T0YMH3_9ZZZZ</name>
<feature type="domain" description="ImpA N-terminal" evidence="2">
    <location>
        <begin position="15"/>
        <end position="138"/>
    </location>
</feature>
<dbReference type="EMBL" id="AUZX01000160">
    <property type="protein sequence ID" value="EQD81078.1"/>
    <property type="molecule type" value="Genomic_DNA"/>
</dbReference>